<evidence type="ECO:0000256" key="4">
    <source>
        <dbReference type="ARBA" id="ARBA00022449"/>
    </source>
</evidence>
<comment type="subcellular location">
    <subcellularLocation>
        <location evidence="1">Membrane</location>
        <topology evidence="1">Multi-pass membrane protein</topology>
    </subcellularLocation>
</comment>
<evidence type="ECO:0000256" key="7">
    <source>
        <dbReference type="ARBA" id="ARBA00023053"/>
    </source>
</evidence>
<dbReference type="GO" id="GO:0006814">
    <property type="term" value="P:sodium ion transport"/>
    <property type="evidence" value="ECO:0007669"/>
    <property type="project" value="UniProtKB-KW"/>
</dbReference>
<feature type="transmembrane region" description="Helical" evidence="11">
    <location>
        <begin position="336"/>
        <end position="357"/>
    </location>
</feature>
<feature type="transmembrane region" description="Helical" evidence="11">
    <location>
        <begin position="244"/>
        <end position="263"/>
    </location>
</feature>
<evidence type="ECO:0000313" key="14">
    <source>
        <dbReference type="Proteomes" id="UP000248706"/>
    </source>
</evidence>
<dbReference type="PANTHER" id="PTHR43562:SF3">
    <property type="entry name" value="SODIUM ION_PROTON EXCHANGER (EUROFUNG)"/>
    <property type="match status" value="1"/>
</dbReference>
<dbReference type="GO" id="GO:0016020">
    <property type="term" value="C:membrane"/>
    <property type="evidence" value="ECO:0007669"/>
    <property type="project" value="UniProtKB-SubCell"/>
</dbReference>
<evidence type="ECO:0000256" key="10">
    <source>
        <dbReference type="ARBA" id="ARBA00023201"/>
    </source>
</evidence>
<dbReference type="PANTHER" id="PTHR43562">
    <property type="entry name" value="NAPA-TYPE SODIUM/HYDROGEN ANTIPORTER"/>
    <property type="match status" value="1"/>
</dbReference>
<dbReference type="GO" id="GO:0015297">
    <property type="term" value="F:antiporter activity"/>
    <property type="evidence" value="ECO:0007669"/>
    <property type="project" value="UniProtKB-KW"/>
</dbReference>
<feature type="transmembrane region" description="Helical" evidence="11">
    <location>
        <begin position="43"/>
        <end position="60"/>
    </location>
</feature>
<accession>A0A328VL99</accession>
<feature type="transmembrane region" description="Helical" evidence="11">
    <location>
        <begin position="134"/>
        <end position="154"/>
    </location>
</feature>
<dbReference type="Pfam" id="PF00999">
    <property type="entry name" value="Na_H_Exchanger"/>
    <property type="match status" value="1"/>
</dbReference>
<dbReference type="OrthoDB" id="34089at2"/>
<feature type="transmembrane region" description="Helical" evidence="11">
    <location>
        <begin position="304"/>
        <end position="324"/>
    </location>
</feature>
<evidence type="ECO:0000256" key="2">
    <source>
        <dbReference type="ARBA" id="ARBA00005551"/>
    </source>
</evidence>
<name>A0A328VL99_9CHLR</name>
<comment type="caution">
    <text evidence="13">The sequence shown here is derived from an EMBL/GenBank/DDBJ whole genome shotgun (WGS) entry which is preliminary data.</text>
</comment>
<evidence type="ECO:0000256" key="9">
    <source>
        <dbReference type="ARBA" id="ARBA00023136"/>
    </source>
</evidence>
<dbReference type="AlphaFoldDB" id="A0A328VL99"/>
<evidence type="ECO:0000256" key="8">
    <source>
        <dbReference type="ARBA" id="ARBA00023065"/>
    </source>
</evidence>
<keyword evidence="10" id="KW-0739">Sodium transport</keyword>
<dbReference type="InterPro" id="IPR006153">
    <property type="entry name" value="Cation/H_exchanger_TM"/>
</dbReference>
<keyword evidence="8" id="KW-0406">Ion transport</keyword>
<reference evidence="13 14" key="1">
    <citation type="submission" date="2016-08" db="EMBL/GenBank/DDBJ databases">
        <title>Analysis of Carbohydrate Active Enzymes in Thermogemmatispora T81 Reveals Carbohydrate Degradation Ability.</title>
        <authorList>
            <person name="Tomazini A."/>
            <person name="Lal S."/>
            <person name="Stott M."/>
            <person name="Henrissat B."/>
            <person name="Polikarpov I."/>
            <person name="Sparling R."/>
            <person name="Levin D.B."/>
        </authorList>
    </citation>
    <scope>NUCLEOTIDE SEQUENCE [LARGE SCALE GENOMIC DNA]</scope>
    <source>
        <strain evidence="13 14">T81</strain>
    </source>
</reference>
<evidence type="ECO:0000256" key="1">
    <source>
        <dbReference type="ARBA" id="ARBA00004141"/>
    </source>
</evidence>
<gene>
    <name evidence="13" type="ORF">A4R35_05465</name>
</gene>
<feature type="transmembrane region" description="Helical" evidence="11">
    <location>
        <begin position="160"/>
        <end position="181"/>
    </location>
</feature>
<keyword evidence="3" id="KW-0813">Transport</keyword>
<evidence type="ECO:0000256" key="6">
    <source>
        <dbReference type="ARBA" id="ARBA00022989"/>
    </source>
</evidence>
<feature type="transmembrane region" description="Helical" evidence="11">
    <location>
        <begin position="72"/>
        <end position="98"/>
    </location>
</feature>
<dbReference type="Gene3D" id="1.20.1530.20">
    <property type="match status" value="1"/>
</dbReference>
<dbReference type="GO" id="GO:1902600">
    <property type="term" value="P:proton transmembrane transport"/>
    <property type="evidence" value="ECO:0007669"/>
    <property type="project" value="InterPro"/>
</dbReference>
<feature type="domain" description="Cation/H+ exchanger transmembrane" evidence="12">
    <location>
        <begin position="2"/>
        <end position="352"/>
    </location>
</feature>
<keyword evidence="4" id="KW-0050">Antiport</keyword>
<keyword evidence="14" id="KW-1185">Reference proteome</keyword>
<keyword evidence="5 11" id="KW-0812">Transmembrane</keyword>
<protein>
    <submittedName>
        <fullName evidence="13">Potassium transporter Kef</fullName>
    </submittedName>
</protein>
<keyword evidence="9 11" id="KW-0472">Membrane</keyword>
<keyword evidence="7" id="KW-0915">Sodium</keyword>
<evidence type="ECO:0000256" key="3">
    <source>
        <dbReference type="ARBA" id="ARBA00022448"/>
    </source>
</evidence>
<dbReference type="Proteomes" id="UP000248706">
    <property type="component" value="Unassembled WGS sequence"/>
</dbReference>
<feature type="transmembrane region" description="Helical" evidence="11">
    <location>
        <begin position="269"/>
        <end position="292"/>
    </location>
</feature>
<evidence type="ECO:0000313" key="13">
    <source>
        <dbReference type="EMBL" id="RAQ94975.1"/>
    </source>
</evidence>
<proteinExistence type="inferred from homology"/>
<keyword evidence="6 11" id="KW-1133">Transmembrane helix</keyword>
<dbReference type="InterPro" id="IPR038770">
    <property type="entry name" value="Na+/solute_symporter_sf"/>
</dbReference>
<comment type="similarity">
    <text evidence="2">Belongs to the monovalent cation:proton antiporter 2 (CPA2) transporter (TC 2.A.37) family.</text>
</comment>
<evidence type="ECO:0000256" key="5">
    <source>
        <dbReference type="ARBA" id="ARBA00022692"/>
    </source>
</evidence>
<dbReference type="EMBL" id="MCIF01000002">
    <property type="protein sequence ID" value="RAQ94975.1"/>
    <property type="molecule type" value="Genomic_DNA"/>
</dbReference>
<organism evidence="13 14">
    <name type="scientific">Thermogemmatispora tikiterensis</name>
    <dbReference type="NCBI Taxonomy" id="1825093"/>
    <lineage>
        <taxon>Bacteria</taxon>
        <taxon>Bacillati</taxon>
        <taxon>Chloroflexota</taxon>
        <taxon>Ktedonobacteria</taxon>
        <taxon>Thermogemmatisporales</taxon>
        <taxon>Thermogemmatisporaceae</taxon>
        <taxon>Thermogemmatispora</taxon>
    </lineage>
</organism>
<feature type="transmembrane region" description="Helical" evidence="11">
    <location>
        <begin position="193"/>
        <end position="210"/>
    </location>
</feature>
<feature type="transmembrane region" description="Helical" evidence="11">
    <location>
        <begin position="104"/>
        <end position="122"/>
    </location>
</feature>
<evidence type="ECO:0000259" key="12">
    <source>
        <dbReference type="Pfam" id="PF00999"/>
    </source>
</evidence>
<evidence type="ECO:0000256" key="11">
    <source>
        <dbReference type="SAM" id="Phobius"/>
    </source>
</evidence>
<sequence length="383" mass="41263">MALALLASLISIRTGLAVALVEIVLGVIGGNSHLLYSTAWSDFLASLGSVLLTFLAGAEIEPAVFRRHLWPSLLIGCTSFVVPFAGAFAFTLLISHWSWRASELAGIALSTTSVAVVYAVMVETGLNRREIGKLILAACFVTDLGTVLALGLLFAGFSLWMLAFVSVTALVLWSLPAFAGWSFHHLGGRVSEFEVKLLLLVLFALGGLASLAGSEAVLPAYLIGLVMAGFFERERALMQRLRSIAFALLTPFFFLKAGMYISLSALISGAFLILCLFCVKLGTKFAGVWPLAQVFRLQAREGTYTTLLMSTGLTFGSIAALYGLTHQIIGQEQYTVLVTVVVLSAFVPTLIAQTWFLPRHEALPATEDDPQIELVEAEHETRG</sequence>